<reference evidence="2 3" key="1">
    <citation type="submission" date="2021-03" db="EMBL/GenBank/DDBJ databases">
        <title>Sequencing the genomes of 1000 actinobacteria strains.</title>
        <authorList>
            <person name="Klenk H.-P."/>
        </authorList>
    </citation>
    <scope>NUCLEOTIDE SEQUENCE [LARGE SCALE GENOMIC DNA]</scope>
    <source>
        <strain evidence="2 3">DSM 15797</strain>
    </source>
</reference>
<dbReference type="Gene3D" id="3.20.20.140">
    <property type="entry name" value="Metal-dependent hydrolases"/>
    <property type="match status" value="1"/>
</dbReference>
<dbReference type="CDD" id="cd01300">
    <property type="entry name" value="YtcJ_like"/>
    <property type="match status" value="1"/>
</dbReference>
<feature type="domain" description="Amidohydrolase 3" evidence="1">
    <location>
        <begin position="50"/>
        <end position="525"/>
    </location>
</feature>
<dbReference type="SUPFAM" id="SSF51338">
    <property type="entry name" value="Composite domain of metallo-dependent hydrolases"/>
    <property type="match status" value="1"/>
</dbReference>
<dbReference type="SUPFAM" id="SSF51556">
    <property type="entry name" value="Metallo-dependent hydrolases"/>
    <property type="match status" value="1"/>
</dbReference>
<comment type="caution">
    <text evidence="2">The sequence shown here is derived from an EMBL/GenBank/DDBJ whole genome shotgun (WGS) entry which is preliminary data.</text>
</comment>
<name>A0ABS4XH55_9MICC</name>
<organism evidence="2 3">
    <name type="scientific">Paeniglutamicibacter kerguelensis</name>
    <dbReference type="NCBI Taxonomy" id="254788"/>
    <lineage>
        <taxon>Bacteria</taxon>
        <taxon>Bacillati</taxon>
        <taxon>Actinomycetota</taxon>
        <taxon>Actinomycetes</taxon>
        <taxon>Micrococcales</taxon>
        <taxon>Micrococcaceae</taxon>
        <taxon>Paeniglutamicibacter</taxon>
    </lineage>
</organism>
<dbReference type="InterPro" id="IPR032466">
    <property type="entry name" value="Metal_Hydrolase"/>
</dbReference>
<accession>A0ABS4XH55</accession>
<dbReference type="InterPro" id="IPR011059">
    <property type="entry name" value="Metal-dep_hydrolase_composite"/>
</dbReference>
<dbReference type="Gene3D" id="3.10.310.70">
    <property type="match status" value="1"/>
</dbReference>
<keyword evidence="3" id="KW-1185">Reference proteome</keyword>
<dbReference type="InterPro" id="IPR013108">
    <property type="entry name" value="Amidohydro_3"/>
</dbReference>
<sequence>MDFTVYENAVFHTLDSTNPTASSLVTAEGRIHFLGSVSEAREFASKAKRIDLAGAHAMPGLADSHVHTAQLALRRAEVDLAPATSASEAVALVAARAAMLDPRDSTSWIFGGRWNHRTWNNTELPDLRELDAVTGGRPTALHHSDLHTYWLNSAALEYLGIDSATPDPSGGTIMRDASGAATGILLEAAGFWAGRMLENVTRADLATYLPATLRALTAQGITTLHDIDGMDAWDAFSDLHQRGELPLRVNKVMPVSALESLIEQGIRTGQGDAWLRRGGVKIFSDGSLSSGTCLMHAPYGHTHSEGLAVTGAVELNSLVSLANRNGLSAAVHAIGDRAVSNALDAFEHAAAQSGDKPAAANRIEHVQHIARRDLGRLAASGALACMQPASCTSDIELVDDLLADHDVLSYAWASIVDAGGTVSFSSDAPVEDTNPFHSLFAGITRQRPNGFPAGGWQPEEILTREQALHAAATSHTIATDESHLKGTLEPGKLADFIVLDRDPTTCVPLELRSTQVNMTVIDGDIRWSD</sequence>
<dbReference type="EMBL" id="JAGIOF010000001">
    <property type="protein sequence ID" value="MBP2387801.1"/>
    <property type="molecule type" value="Genomic_DNA"/>
</dbReference>
<dbReference type="RefSeq" id="WP_210000323.1">
    <property type="nucleotide sequence ID" value="NZ_BAAAJY010000001.1"/>
</dbReference>
<dbReference type="InterPro" id="IPR033932">
    <property type="entry name" value="YtcJ-like"/>
</dbReference>
<evidence type="ECO:0000313" key="2">
    <source>
        <dbReference type="EMBL" id="MBP2387801.1"/>
    </source>
</evidence>
<gene>
    <name evidence="2" type="ORF">JOF47_003312</name>
</gene>
<dbReference type="PANTHER" id="PTHR22642:SF2">
    <property type="entry name" value="PROTEIN LONG AFTER FAR-RED 3"/>
    <property type="match status" value="1"/>
</dbReference>
<dbReference type="Proteomes" id="UP001296993">
    <property type="component" value="Unassembled WGS sequence"/>
</dbReference>
<dbReference type="Pfam" id="PF07969">
    <property type="entry name" value="Amidohydro_3"/>
    <property type="match status" value="1"/>
</dbReference>
<dbReference type="PANTHER" id="PTHR22642">
    <property type="entry name" value="IMIDAZOLONEPROPIONASE"/>
    <property type="match status" value="1"/>
</dbReference>
<proteinExistence type="predicted"/>
<evidence type="ECO:0000259" key="1">
    <source>
        <dbReference type="Pfam" id="PF07969"/>
    </source>
</evidence>
<dbReference type="Gene3D" id="2.30.40.10">
    <property type="entry name" value="Urease, subunit C, domain 1"/>
    <property type="match status" value="1"/>
</dbReference>
<evidence type="ECO:0000313" key="3">
    <source>
        <dbReference type="Proteomes" id="UP001296993"/>
    </source>
</evidence>
<protein>
    <submittedName>
        <fullName evidence="2">Amidohydrolase YtcJ</fullName>
    </submittedName>
</protein>